<organism evidence="2 4">
    <name type="scientific">Methylorubrum extorquens</name>
    <name type="common">Methylobacterium dichloromethanicum</name>
    <name type="synonym">Methylobacterium extorquens</name>
    <dbReference type="NCBI Taxonomy" id="408"/>
    <lineage>
        <taxon>Bacteria</taxon>
        <taxon>Pseudomonadati</taxon>
        <taxon>Pseudomonadota</taxon>
        <taxon>Alphaproteobacteria</taxon>
        <taxon>Hyphomicrobiales</taxon>
        <taxon>Methylobacteriaceae</taxon>
        <taxon>Methylorubrum</taxon>
    </lineage>
</organism>
<feature type="transmembrane region" description="Helical" evidence="1">
    <location>
        <begin position="34"/>
        <end position="57"/>
    </location>
</feature>
<accession>A0A2N9AWT5</accession>
<reference evidence="2" key="2">
    <citation type="submission" date="2017-10" db="EMBL/GenBank/DDBJ databases">
        <authorList>
            <person name="Banno H."/>
            <person name="Chua N.-H."/>
        </authorList>
    </citation>
    <scope>NUCLEOTIDE SEQUENCE [LARGE SCALE GENOMIC DNA]</scope>
    <source>
        <strain evidence="2">TK 0001</strain>
    </source>
</reference>
<evidence type="ECO:0000313" key="2">
    <source>
        <dbReference type="EMBL" id="SOR31792.1"/>
    </source>
</evidence>
<keyword evidence="1" id="KW-0472">Membrane</keyword>
<dbReference type="Proteomes" id="UP001223720">
    <property type="component" value="Chromosome"/>
</dbReference>
<dbReference type="Proteomes" id="UP000233769">
    <property type="component" value="Chromosome tk0001"/>
</dbReference>
<name>A0A2N9AWT5_METEX</name>
<sequence>MRIGRVHQRVVPKVRPAASHAARYDFVRAHHEGAATLAALATSSGIGILILATRFLVA</sequence>
<dbReference type="EMBL" id="CP073633">
    <property type="protein sequence ID" value="WHQ70944.1"/>
    <property type="molecule type" value="Genomic_DNA"/>
</dbReference>
<protein>
    <submittedName>
        <fullName evidence="2">Uncharacterized protein</fullName>
    </submittedName>
</protein>
<evidence type="ECO:0000256" key="1">
    <source>
        <dbReference type="SAM" id="Phobius"/>
    </source>
</evidence>
<reference evidence="3" key="3">
    <citation type="journal article" date="2022" name="Biotechnol. Bioprocess Eng.">
        <title>Pan-genome Analysis Reveals Comparative Genomic Features of Central Metabolic Pathways in Methylorubrum extorquens.</title>
        <authorList>
            <person name="Lee G.M."/>
            <person name="Scott-Nevros Z.K."/>
            <person name="Lee S.-M."/>
            <person name="Kim D."/>
        </authorList>
    </citation>
    <scope>NUCLEOTIDE SEQUENCE</scope>
    <source>
        <strain evidence="3">ATCC 55366</strain>
    </source>
</reference>
<dbReference type="AlphaFoldDB" id="A0A2N9AWT5"/>
<reference evidence="4" key="1">
    <citation type="submission" date="2017-10" db="EMBL/GenBank/DDBJ databases">
        <authorList>
            <person name="Regsiter A."/>
            <person name="William W."/>
        </authorList>
    </citation>
    <scope>NUCLEOTIDE SEQUENCE [LARGE SCALE GENOMIC DNA]</scope>
</reference>
<dbReference type="RefSeq" id="WP_012252670.1">
    <property type="nucleotide sequence ID" value="NZ_CP019322.1"/>
</dbReference>
<proteinExistence type="predicted"/>
<dbReference type="GeneID" id="72993075"/>
<gene>
    <name evidence="3" type="ORF">KEC54_04885</name>
    <name evidence="2" type="ORF">TK0001_5216</name>
</gene>
<keyword evidence="1" id="KW-1133">Transmembrane helix</keyword>
<evidence type="ECO:0000313" key="4">
    <source>
        <dbReference type="Proteomes" id="UP000233769"/>
    </source>
</evidence>
<keyword evidence="1" id="KW-0812">Transmembrane</keyword>
<dbReference type="EMBL" id="LT962688">
    <property type="protein sequence ID" value="SOR31792.1"/>
    <property type="molecule type" value="Genomic_DNA"/>
</dbReference>
<evidence type="ECO:0000313" key="3">
    <source>
        <dbReference type="EMBL" id="WHQ70944.1"/>
    </source>
</evidence>